<dbReference type="Proteomes" id="UP001164390">
    <property type="component" value="Chromosome"/>
</dbReference>
<dbReference type="AlphaFoldDB" id="A0AA46YMD4"/>
<sequence>MLAVHRRAAELAVDIVNAWRDDELDTDWVAALAEREPLPIRHSRRRSESRGSELAVALCALAEDISQVFGAADARQAAAVLNPLLADLDLQVSVSIGDDAPPHLHFDAYASDLGDRLRVNCLLAVASVLADPAEVMRIGECAAPSCTHVYVDHTRSARQRFCSRRCATRSHVSEHRRRQAARG</sequence>
<dbReference type="PANTHER" id="PTHR35525:SF3">
    <property type="entry name" value="BLL6575 PROTEIN"/>
    <property type="match status" value="1"/>
</dbReference>
<dbReference type="InterPro" id="IPR023286">
    <property type="entry name" value="ABATE_dom_sf"/>
</dbReference>
<evidence type="ECO:0000313" key="2">
    <source>
        <dbReference type="EMBL" id="UYM06524.1"/>
    </source>
</evidence>
<dbReference type="Gene3D" id="1.10.3300.10">
    <property type="entry name" value="Jann2411-like domain"/>
    <property type="match status" value="1"/>
</dbReference>
<dbReference type="InterPro" id="IPR010852">
    <property type="entry name" value="ABATE"/>
</dbReference>
<gene>
    <name evidence="2" type="ORF">L0C25_05475</name>
</gene>
<proteinExistence type="predicted"/>
<dbReference type="SUPFAM" id="SSF160904">
    <property type="entry name" value="Jann2411-like"/>
    <property type="match status" value="1"/>
</dbReference>
<protein>
    <submittedName>
        <fullName evidence="2">CGNR zinc finger domain-containing protein</fullName>
    </submittedName>
</protein>
<keyword evidence="3" id="KW-1185">Reference proteome</keyword>
<dbReference type="RefSeq" id="WP_271635431.1">
    <property type="nucleotide sequence ID" value="NZ_CP094970.1"/>
</dbReference>
<feature type="domain" description="Zinc finger CGNR" evidence="1">
    <location>
        <begin position="137"/>
        <end position="179"/>
    </location>
</feature>
<accession>A0AA46YMD4</accession>
<dbReference type="KEGG" id="sgrg:L0C25_05475"/>
<evidence type="ECO:0000259" key="1">
    <source>
        <dbReference type="Pfam" id="PF11706"/>
    </source>
</evidence>
<name>A0AA46YMD4_9ACTN</name>
<evidence type="ECO:0000313" key="3">
    <source>
        <dbReference type="Proteomes" id="UP001164390"/>
    </source>
</evidence>
<dbReference type="EMBL" id="CP094970">
    <property type="protein sequence ID" value="UYM06524.1"/>
    <property type="molecule type" value="Genomic_DNA"/>
</dbReference>
<dbReference type="PANTHER" id="PTHR35525">
    <property type="entry name" value="BLL6575 PROTEIN"/>
    <property type="match status" value="1"/>
</dbReference>
<organism evidence="2 3">
    <name type="scientific">Solicola gregarius</name>
    <dbReference type="NCBI Taxonomy" id="2908642"/>
    <lineage>
        <taxon>Bacteria</taxon>
        <taxon>Bacillati</taxon>
        <taxon>Actinomycetota</taxon>
        <taxon>Actinomycetes</taxon>
        <taxon>Propionibacteriales</taxon>
        <taxon>Nocardioidaceae</taxon>
        <taxon>Solicola</taxon>
    </lineage>
</organism>
<dbReference type="Pfam" id="PF11706">
    <property type="entry name" value="zf-CGNR"/>
    <property type="match status" value="1"/>
</dbReference>
<dbReference type="InterPro" id="IPR021005">
    <property type="entry name" value="Znf_CGNR"/>
</dbReference>
<reference evidence="2" key="1">
    <citation type="submission" date="2022-01" db="EMBL/GenBank/DDBJ databases">
        <title>Nocardioidaceae gen. sp. A5X3R13.</title>
        <authorList>
            <person name="Lopez Marin M.A."/>
            <person name="Uhlik O."/>
        </authorList>
    </citation>
    <scope>NUCLEOTIDE SEQUENCE</scope>
    <source>
        <strain evidence="2">A5X3R13</strain>
    </source>
</reference>